<sequence length="193" mass="21354">MNLNKLTNFFLLIVLAASILSCKTKNDLDAFKEAKYDLAGISQIDVNGINMLEKKGPQSFSFSEAATLFSAFSENKFDAITTLGLNVELDEANQDRTVTVTQLKWQLLINDEKEISGMVSEPVQLRHGLNTLTVRTPIVFNEEKGKPNLNNLVRLASLLQQDGAQKPNIKLQIKPTLQTSVGALEFPGFISIK</sequence>
<reference evidence="1 2" key="1">
    <citation type="submission" date="2018-06" db="EMBL/GenBank/DDBJ databases">
        <authorList>
            <person name="Liu Z.-W."/>
        </authorList>
    </citation>
    <scope>NUCLEOTIDE SEQUENCE [LARGE SCALE GENOMIC DNA]</scope>
    <source>
        <strain evidence="1 2">2b14</strain>
    </source>
</reference>
<comment type="caution">
    <text evidence="1">The sequence shown here is derived from an EMBL/GenBank/DDBJ whole genome shotgun (WGS) entry which is preliminary data.</text>
</comment>
<dbReference type="EMBL" id="QMDV01000004">
    <property type="protein sequence ID" value="RAU81750.1"/>
    <property type="molecule type" value="Genomic_DNA"/>
</dbReference>
<reference evidence="1 2" key="2">
    <citation type="submission" date="2018-07" db="EMBL/GenBank/DDBJ databases">
        <title>Pontibacter sp. 2b14 genomic sequence and assembly.</title>
        <authorList>
            <person name="Du Z.-J."/>
        </authorList>
    </citation>
    <scope>NUCLEOTIDE SEQUENCE [LARGE SCALE GENOMIC DNA]</scope>
    <source>
        <strain evidence="1 2">2b14</strain>
    </source>
</reference>
<dbReference type="RefSeq" id="WP_112306430.1">
    <property type="nucleotide sequence ID" value="NZ_QMDV01000004.1"/>
</dbReference>
<name>A0A364RBN1_9BACT</name>
<evidence type="ECO:0000313" key="2">
    <source>
        <dbReference type="Proteomes" id="UP000251692"/>
    </source>
</evidence>
<accession>A0A364RBN1</accession>
<dbReference type="PROSITE" id="PS51257">
    <property type="entry name" value="PROKAR_LIPOPROTEIN"/>
    <property type="match status" value="1"/>
</dbReference>
<dbReference type="AlphaFoldDB" id="A0A364RBN1"/>
<proteinExistence type="predicted"/>
<organism evidence="1 2">
    <name type="scientific">Pontibacter arcticus</name>
    <dbReference type="NCBI Taxonomy" id="2080288"/>
    <lineage>
        <taxon>Bacteria</taxon>
        <taxon>Pseudomonadati</taxon>
        <taxon>Bacteroidota</taxon>
        <taxon>Cytophagia</taxon>
        <taxon>Cytophagales</taxon>
        <taxon>Hymenobacteraceae</taxon>
        <taxon>Pontibacter</taxon>
    </lineage>
</organism>
<evidence type="ECO:0008006" key="3">
    <source>
        <dbReference type="Google" id="ProtNLM"/>
    </source>
</evidence>
<dbReference type="Proteomes" id="UP000251692">
    <property type="component" value="Unassembled WGS sequence"/>
</dbReference>
<evidence type="ECO:0000313" key="1">
    <source>
        <dbReference type="EMBL" id="RAU81750.1"/>
    </source>
</evidence>
<protein>
    <recommendedName>
        <fullName evidence="3">Late embryogenesis abundant protein</fullName>
    </recommendedName>
</protein>
<keyword evidence="2" id="KW-1185">Reference proteome</keyword>
<gene>
    <name evidence="1" type="ORF">DP923_13695</name>
</gene>
<dbReference type="OrthoDB" id="1496206at2"/>